<evidence type="ECO:0000313" key="2">
    <source>
        <dbReference type="Proteomes" id="UP001310594"/>
    </source>
</evidence>
<comment type="caution">
    <text evidence="1">The sequence shown here is derived from an EMBL/GenBank/DDBJ whole genome shotgun (WGS) entry which is preliminary data.</text>
</comment>
<dbReference type="Proteomes" id="UP001310594">
    <property type="component" value="Unassembled WGS sequence"/>
</dbReference>
<proteinExistence type="predicted"/>
<name>A0AAN7WF40_9PEZI</name>
<accession>A0AAN7WF40</accession>
<dbReference type="EMBL" id="JAVRQU010000003">
    <property type="protein sequence ID" value="KAK5705320.1"/>
    <property type="molecule type" value="Genomic_DNA"/>
</dbReference>
<protein>
    <submittedName>
        <fullName evidence="1">Uncharacterized protein</fullName>
    </submittedName>
</protein>
<reference evidence="1" key="1">
    <citation type="submission" date="2023-08" db="EMBL/GenBank/DDBJ databases">
        <title>Black Yeasts Isolated from many extreme environments.</title>
        <authorList>
            <person name="Coleine C."/>
            <person name="Stajich J.E."/>
            <person name="Selbmann L."/>
        </authorList>
    </citation>
    <scope>NUCLEOTIDE SEQUENCE</scope>
    <source>
        <strain evidence="1">CCFEE 5810</strain>
    </source>
</reference>
<evidence type="ECO:0000313" key="1">
    <source>
        <dbReference type="EMBL" id="KAK5705320.1"/>
    </source>
</evidence>
<gene>
    <name evidence="1" type="ORF">LTR97_002438</name>
</gene>
<organism evidence="1 2">
    <name type="scientific">Elasticomyces elasticus</name>
    <dbReference type="NCBI Taxonomy" id="574655"/>
    <lineage>
        <taxon>Eukaryota</taxon>
        <taxon>Fungi</taxon>
        <taxon>Dikarya</taxon>
        <taxon>Ascomycota</taxon>
        <taxon>Pezizomycotina</taxon>
        <taxon>Dothideomycetes</taxon>
        <taxon>Dothideomycetidae</taxon>
        <taxon>Mycosphaerellales</taxon>
        <taxon>Teratosphaeriaceae</taxon>
        <taxon>Elasticomyces</taxon>
    </lineage>
</organism>
<dbReference type="AlphaFoldDB" id="A0AAN7WF40"/>
<sequence>MTSPIPNHDKGAADEQPLHFLPNAITSSPTQEEFHMLCNDNSHDNASDPSSEYLERKFCCHPKLEYPLANGTLAMVHERSLNCIHCPRDSDVCSAGAAATPMSATQYTEMALARPSSPEKALFERVLQGAFDATRRSVQSACDRWSATPGSSAALVPAGTRVHVREEDDWNLVDLTERDQ</sequence>